<organism evidence="3 4">
    <name type="scientific">Advenella kashmirensis W13003</name>
    <dbReference type="NCBI Taxonomy" id="1424334"/>
    <lineage>
        <taxon>Bacteria</taxon>
        <taxon>Pseudomonadati</taxon>
        <taxon>Pseudomonadota</taxon>
        <taxon>Betaproteobacteria</taxon>
        <taxon>Burkholderiales</taxon>
        <taxon>Alcaligenaceae</taxon>
    </lineage>
</organism>
<dbReference type="Proteomes" id="UP000018733">
    <property type="component" value="Unassembled WGS sequence"/>
</dbReference>
<dbReference type="SUPFAM" id="SSF53850">
    <property type="entry name" value="Periplasmic binding protein-like II"/>
    <property type="match status" value="1"/>
</dbReference>
<evidence type="ECO:0000313" key="3">
    <source>
        <dbReference type="EMBL" id="ETF02934.1"/>
    </source>
</evidence>
<dbReference type="Pfam" id="PF03401">
    <property type="entry name" value="TctC"/>
    <property type="match status" value="1"/>
</dbReference>
<sequence>MKTLLNGGCFLIRCAGLILACTLATSVHAAQWPQQPVRLVVPFAAGGATDIISRVLGQELGEQWKQSVVVENKVGAGGAVGASQVARSKADGYTLLMISGSMFTVNPYLYKKLPYAVKDFRSVSVVTTGPLLLGVNKKVPADNLKTFLAYAKKNEPATNFGSAGVGSQGHMASEAIMNATGANMTHIPYGGESAALTDLVAGQIQAITANLSAALPFVRSGDIKGIAVTGSERSKSLPNVGTVKEQTGKDFDVIGWFGIAVPKGTPDDIVQRIEKGIATAIASDRMKKKFEELGLEPATTGPDYMNERVETESVFWKKVIAEQKIDSM</sequence>
<feature type="signal peptide" evidence="2">
    <location>
        <begin position="1"/>
        <end position="29"/>
    </location>
</feature>
<name>V8QVA7_9BURK</name>
<feature type="chain" id="PRO_5004771887" evidence="2">
    <location>
        <begin position="30"/>
        <end position="328"/>
    </location>
</feature>
<dbReference type="EMBL" id="AYXT01000009">
    <property type="protein sequence ID" value="ETF02934.1"/>
    <property type="molecule type" value="Genomic_DNA"/>
</dbReference>
<dbReference type="PIRSF" id="PIRSF017082">
    <property type="entry name" value="YflP"/>
    <property type="match status" value="1"/>
</dbReference>
<keyword evidence="2" id="KW-0732">Signal</keyword>
<proteinExistence type="inferred from homology"/>
<dbReference type="PANTHER" id="PTHR42928:SF5">
    <property type="entry name" value="BLR1237 PROTEIN"/>
    <property type="match status" value="1"/>
</dbReference>
<dbReference type="HOGENOM" id="CLU_045683_0_0_4"/>
<comment type="similarity">
    <text evidence="1">Belongs to the UPF0065 (bug) family.</text>
</comment>
<accession>V8QVA7</accession>
<gene>
    <name evidence="3" type="ORF">W822_08875</name>
</gene>
<dbReference type="AlphaFoldDB" id="V8QVA7"/>
<dbReference type="eggNOG" id="COG3181">
    <property type="taxonomic scope" value="Bacteria"/>
</dbReference>
<evidence type="ECO:0000256" key="1">
    <source>
        <dbReference type="ARBA" id="ARBA00006987"/>
    </source>
</evidence>
<evidence type="ECO:0000256" key="2">
    <source>
        <dbReference type="SAM" id="SignalP"/>
    </source>
</evidence>
<reference evidence="3 4" key="1">
    <citation type="journal article" date="2014" name="Genome Announc.">
        <title>Draft Genome Sequence of Advenella kashmirensis Strain W13003, a Polycyclic Aromatic Hydrocarbon-Degrading Bacterium.</title>
        <authorList>
            <person name="Wang X."/>
            <person name="Jin D."/>
            <person name="Zhou L."/>
            <person name="Wu L."/>
            <person name="An W."/>
            <person name="Zhao L."/>
        </authorList>
    </citation>
    <scope>NUCLEOTIDE SEQUENCE [LARGE SCALE GENOMIC DNA]</scope>
    <source>
        <strain evidence="3 4">W13003</strain>
    </source>
</reference>
<dbReference type="RefSeq" id="WP_024004751.1">
    <property type="nucleotide sequence ID" value="NZ_KI650979.1"/>
</dbReference>
<dbReference type="OrthoDB" id="8678477at2"/>
<dbReference type="InterPro" id="IPR042100">
    <property type="entry name" value="Bug_dom1"/>
</dbReference>
<dbReference type="STRING" id="1424334.W822_08875"/>
<dbReference type="Gene3D" id="3.40.190.150">
    <property type="entry name" value="Bordetella uptake gene, domain 1"/>
    <property type="match status" value="1"/>
</dbReference>
<keyword evidence="4" id="KW-1185">Reference proteome</keyword>
<dbReference type="PANTHER" id="PTHR42928">
    <property type="entry name" value="TRICARBOXYLATE-BINDING PROTEIN"/>
    <property type="match status" value="1"/>
</dbReference>
<comment type="caution">
    <text evidence="3">The sequence shown here is derived from an EMBL/GenBank/DDBJ whole genome shotgun (WGS) entry which is preliminary data.</text>
</comment>
<dbReference type="Gene3D" id="3.40.190.10">
    <property type="entry name" value="Periplasmic binding protein-like II"/>
    <property type="match status" value="1"/>
</dbReference>
<dbReference type="PATRIC" id="fig|1424334.3.peg.1781"/>
<dbReference type="CDD" id="cd07012">
    <property type="entry name" value="PBP2_Bug_TTT"/>
    <property type="match status" value="1"/>
</dbReference>
<evidence type="ECO:0000313" key="4">
    <source>
        <dbReference type="Proteomes" id="UP000018733"/>
    </source>
</evidence>
<dbReference type="InterPro" id="IPR005064">
    <property type="entry name" value="BUG"/>
</dbReference>
<protein>
    <submittedName>
        <fullName evidence="3">MFS transporter</fullName>
    </submittedName>
</protein>